<evidence type="ECO:0000256" key="3">
    <source>
        <dbReference type="ARBA" id="ARBA00022547"/>
    </source>
</evidence>
<evidence type="ECO:0000256" key="11">
    <source>
        <dbReference type="ARBA" id="ARBA00025614"/>
    </source>
</evidence>
<comment type="similarity">
    <text evidence="1 13 14">Belongs to the ATPase B chain family.</text>
</comment>
<keyword evidence="4 13" id="KW-0812">Transmembrane</keyword>
<protein>
    <recommendedName>
        <fullName evidence="13">ATP synthase subunit b</fullName>
    </recommendedName>
    <alternativeName>
        <fullName evidence="13">ATP synthase F(0) sector subunit b</fullName>
    </alternativeName>
    <alternativeName>
        <fullName evidence="13">ATPase subunit I</fullName>
    </alternativeName>
    <alternativeName>
        <fullName evidence="13">F-type ATPase subunit b</fullName>
        <shortName evidence="13">F-ATPase subunit b</shortName>
    </alternativeName>
</protein>
<evidence type="ECO:0000256" key="8">
    <source>
        <dbReference type="ARBA" id="ARBA00023136"/>
    </source>
</evidence>
<dbReference type="PANTHER" id="PTHR33445:SF2">
    <property type="entry name" value="ATP SYNTHASE SUBUNIT B', CHLOROPLASTIC"/>
    <property type="match status" value="1"/>
</dbReference>
<evidence type="ECO:0000256" key="7">
    <source>
        <dbReference type="ARBA" id="ARBA00023065"/>
    </source>
</evidence>
<keyword evidence="7 13" id="KW-0406">Ion transport</keyword>
<dbReference type="CDD" id="cd06503">
    <property type="entry name" value="ATP-synt_Fo_b"/>
    <property type="match status" value="1"/>
</dbReference>
<evidence type="ECO:0000256" key="9">
    <source>
        <dbReference type="ARBA" id="ARBA00023310"/>
    </source>
</evidence>
<evidence type="ECO:0000256" key="14">
    <source>
        <dbReference type="RuleBase" id="RU003848"/>
    </source>
</evidence>
<reference evidence="15 16" key="1">
    <citation type="submission" date="2024-04" db="EMBL/GenBank/DDBJ databases">
        <title>Phylogenomic analyses of a clade within the roseobacter group suggest taxonomic reassignments of species of the genera Aestuariivita, Citreicella, Loktanella, Nautella, Pelagibaca, Ruegeria, Thalassobius, Thiobacimonas and Tropicibacter, and the proposal o.</title>
        <authorList>
            <person name="Jeon C.O."/>
        </authorList>
    </citation>
    <scope>NUCLEOTIDE SEQUENCE [LARGE SCALE GENOMIC DNA]</scope>
    <source>
        <strain evidence="15 16">G8-12</strain>
    </source>
</reference>
<dbReference type="GO" id="GO:0045259">
    <property type="term" value="C:proton-transporting ATP synthase complex"/>
    <property type="evidence" value="ECO:0007669"/>
    <property type="project" value="UniProtKB-KW"/>
</dbReference>
<sequence>MTVDWWGVGLQAINVLILVWLLSRVFWRPVAGAIERRQEAAQAMLDEGKTAQAKADAALAEVVAARKGIAAERDAILAEAKAEAGAASTAMLQEERTKADAMIAAAHAVIERDKSTARTENATRAADLSVEIAARLLVPFVTPAVQAAFLTQLVDAIAEMSDPDRTALFASQGDVEIISATEPTEAERAKIEQTVTDALGEAACLRLITDPKLIAGLELRSAHFVLRNSWRADLEAILKEVKNAG</sequence>
<comment type="subunit">
    <text evidence="13">F-type ATPases have 2 components, F(1) - the catalytic core - and F(0) - the membrane proton channel. F(1) has five subunits: alpha(3), beta(3), gamma(1), delta(1), epsilon(1). F(0) has three main subunits: a(1), b(2) and c(10-14). The alpha and beta chains form an alternating ring which encloses part of the gamma chain. F(1) is attached to F(0) by a central stalk formed by the gamma and epsilon chains, while a peripheral stalk is formed by the delta and b chains.</text>
</comment>
<keyword evidence="16" id="KW-1185">Reference proteome</keyword>
<dbReference type="AlphaFoldDB" id="A0AAN0M3I7"/>
<dbReference type="HAMAP" id="MF_01398">
    <property type="entry name" value="ATP_synth_b_bprime"/>
    <property type="match status" value="1"/>
</dbReference>
<evidence type="ECO:0000256" key="5">
    <source>
        <dbReference type="ARBA" id="ARBA00022781"/>
    </source>
</evidence>
<keyword evidence="13" id="KW-1003">Cell membrane</keyword>
<dbReference type="Pfam" id="PF00213">
    <property type="entry name" value="OSCP"/>
    <property type="match status" value="1"/>
</dbReference>
<evidence type="ECO:0000256" key="2">
    <source>
        <dbReference type="ARBA" id="ARBA00022448"/>
    </source>
</evidence>
<organism evidence="15 16">
    <name type="scientific">Yoonia algicola</name>
    <dbReference type="NCBI Taxonomy" id="3137368"/>
    <lineage>
        <taxon>Bacteria</taxon>
        <taxon>Pseudomonadati</taxon>
        <taxon>Pseudomonadota</taxon>
        <taxon>Alphaproteobacteria</taxon>
        <taxon>Rhodobacterales</taxon>
        <taxon>Paracoccaceae</taxon>
        <taxon>Yoonia</taxon>
    </lineage>
</organism>
<dbReference type="EMBL" id="CP151762">
    <property type="protein sequence ID" value="WZU63988.1"/>
    <property type="molecule type" value="Genomic_DNA"/>
</dbReference>
<feature type="transmembrane region" description="Helical" evidence="13">
    <location>
        <begin position="6"/>
        <end position="27"/>
    </location>
</feature>
<evidence type="ECO:0000313" key="15">
    <source>
        <dbReference type="EMBL" id="WZU63988.1"/>
    </source>
</evidence>
<dbReference type="InterPro" id="IPR002146">
    <property type="entry name" value="ATP_synth_b/b'su_bac/chlpt"/>
</dbReference>
<dbReference type="InterPro" id="IPR050059">
    <property type="entry name" value="ATP_synthase_B_chain"/>
</dbReference>
<proteinExistence type="inferred from homology"/>
<comment type="subcellular location">
    <subcellularLocation>
        <location evidence="13">Cell membrane</location>
        <topology evidence="13">Single-pass membrane protein</topology>
    </subcellularLocation>
    <subcellularLocation>
        <location evidence="12">Endomembrane system</location>
        <topology evidence="12">Single-pass membrane protein</topology>
    </subcellularLocation>
</comment>
<evidence type="ECO:0000256" key="6">
    <source>
        <dbReference type="ARBA" id="ARBA00022989"/>
    </source>
</evidence>
<dbReference type="Proteomes" id="UP001451782">
    <property type="component" value="Chromosome"/>
</dbReference>
<gene>
    <name evidence="13" type="primary">atpF</name>
    <name evidence="15" type="ORF">AABB28_01305</name>
</gene>
<dbReference type="GO" id="GO:0046933">
    <property type="term" value="F:proton-transporting ATP synthase activity, rotational mechanism"/>
    <property type="evidence" value="ECO:0007669"/>
    <property type="project" value="UniProtKB-UniRule"/>
</dbReference>
<keyword evidence="3 13" id="KW-0138">CF(0)</keyword>
<keyword evidence="2 13" id="KW-0813">Transport</keyword>
<evidence type="ECO:0000256" key="12">
    <source>
        <dbReference type="ARBA" id="ARBA00037847"/>
    </source>
</evidence>
<evidence type="ECO:0000313" key="16">
    <source>
        <dbReference type="Proteomes" id="UP001451782"/>
    </source>
</evidence>
<dbReference type="RefSeq" id="WP_342070358.1">
    <property type="nucleotide sequence ID" value="NZ_CP151762.1"/>
</dbReference>
<accession>A0AAN0M3I7</accession>
<dbReference type="GO" id="GO:0012505">
    <property type="term" value="C:endomembrane system"/>
    <property type="evidence" value="ECO:0007669"/>
    <property type="project" value="UniProtKB-SubCell"/>
</dbReference>
<keyword evidence="9 13" id="KW-0066">ATP synthesis</keyword>
<dbReference type="PANTHER" id="PTHR33445">
    <property type="entry name" value="ATP SYNTHASE SUBUNIT B', CHLOROPLASTIC"/>
    <property type="match status" value="1"/>
</dbReference>
<evidence type="ECO:0000256" key="13">
    <source>
        <dbReference type="HAMAP-Rule" id="MF_01398"/>
    </source>
</evidence>
<dbReference type="GO" id="GO:0046961">
    <property type="term" value="F:proton-transporting ATPase activity, rotational mechanism"/>
    <property type="evidence" value="ECO:0007669"/>
    <property type="project" value="TreeGrafter"/>
</dbReference>
<keyword evidence="6 13" id="KW-1133">Transmembrane helix</keyword>
<dbReference type="InterPro" id="IPR000711">
    <property type="entry name" value="ATPase_OSCP/dsu"/>
</dbReference>
<keyword evidence="8 13" id="KW-0472">Membrane</keyword>
<dbReference type="Pfam" id="PF00430">
    <property type="entry name" value="ATP-synt_B"/>
    <property type="match status" value="1"/>
</dbReference>
<comment type="function">
    <text evidence="11">Component of the F(0) channel, it forms part of the peripheral stalk, linking F(1) to F(0). The b'-subunit is a diverged and duplicated form of b found in plants and photosynthetic bacteria.</text>
</comment>
<dbReference type="KEGG" id="yag:AABB28_01305"/>
<comment type="function">
    <text evidence="10 13">F(1)F(0) ATP synthase produces ATP from ADP in the presence of a proton or sodium gradient. F-type ATPases consist of two structural domains, F(1) containing the extramembraneous catalytic core and F(0) containing the membrane proton channel, linked together by a central stalk and a peripheral stalk. During catalysis, ATP synthesis in the catalytic domain of F(1) is coupled via a rotary mechanism of the central stalk subunits to proton translocation.</text>
</comment>
<evidence type="ECO:0000256" key="10">
    <source>
        <dbReference type="ARBA" id="ARBA00025198"/>
    </source>
</evidence>
<evidence type="ECO:0000256" key="4">
    <source>
        <dbReference type="ARBA" id="ARBA00022692"/>
    </source>
</evidence>
<dbReference type="GO" id="GO:0005886">
    <property type="term" value="C:plasma membrane"/>
    <property type="evidence" value="ECO:0007669"/>
    <property type="project" value="UniProtKB-SubCell"/>
</dbReference>
<keyword evidence="5 13" id="KW-0375">Hydrogen ion transport</keyword>
<evidence type="ECO:0000256" key="1">
    <source>
        <dbReference type="ARBA" id="ARBA00005513"/>
    </source>
</evidence>
<name>A0AAN0M3I7_9RHOB</name>